<sequence length="507" mass="52782">MVGRQRALVLTSLMTAMLMSSLGQMIFSTALPTIVGDLGGVDHMSWVITAFLLMQTIALPVVGKLGDMYGRKLFFLAGITAFIAGSVIGALAGSMMLLILARAVQGLAGGTMMVSSQAIMAEVIPARERGKYMGIIGAVFGLSSVLGPVLGGWFTDGPGWRWGLWMNVPLGLIALATAARYLRLPTRTPVGRFDWPGTALLATAAATLILTTTWGGTQYAWTDPMILALIAVSVASWAGFVAVERRAANPVVPMHLFANRNFSLTTAAGLALGIGMFGTMAYLPTYLQMVHELSPTAAGLMMIPMMVGMLGTSIGIGAVVSATGRYKWYPVAGMAIMGVALLLMSRMSTDTSLPVVGAELFLMGFGLGMGMQVLVLVVQNSFPVAMVGTATAANNFFRQIGGAVGSAVVGTIFIHNLRDLMAERLPAAVAASGEAGRAAGAAFTGGDAAAHLSPSVLAGLPAPMHEAILGSYNDALTPVLAMLVPLMVLATLLLVGIREEKLKDTVE</sequence>
<keyword evidence="6 8" id="KW-1133">Transmembrane helix</keyword>
<dbReference type="NCBIfam" id="TIGR00711">
    <property type="entry name" value="efflux_EmrB"/>
    <property type="match status" value="1"/>
</dbReference>
<dbReference type="CDD" id="cd17502">
    <property type="entry name" value="MFS_Azr1_MDR_like"/>
    <property type="match status" value="1"/>
</dbReference>
<feature type="transmembrane region" description="Helical" evidence="8">
    <location>
        <begin position="160"/>
        <end position="181"/>
    </location>
</feature>
<proteinExistence type="inferred from homology"/>
<feature type="transmembrane region" description="Helical" evidence="8">
    <location>
        <begin position="193"/>
        <end position="214"/>
    </location>
</feature>
<reference evidence="10 11" key="1">
    <citation type="submission" date="2014-08" db="EMBL/GenBank/DDBJ databases">
        <title>Complete genome sequence of Corynebacterium sphenisci CECT 5990(T) (=DSM 44792(T)), isolated from healthy wild penguins.</title>
        <authorList>
            <person name="Ruckert C."/>
            <person name="Albersmeier A."/>
            <person name="Winkler A."/>
            <person name="Kalinowski J."/>
        </authorList>
    </citation>
    <scope>NUCLEOTIDE SEQUENCE [LARGE SCALE GENOMIC DNA]</scope>
    <source>
        <strain evidence="10 11">DSM 44792</strain>
    </source>
</reference>
<dbReference type="STRING" id="1437874.CSPHI_08935"/>
<dbReference type="PANTHER" id="PTHR23501">
    <property type="entry name" value="MAJOR FACILITATOR SUPERFAMILY"/>
    <property type="match status" value="1"/>
</dbReference>
<feature type="transmembrane region" description="Helical" evidence="8">
    <location>
        <begin position="328"/>
        <end position="348"/>
    </location>
</feature>
<evidence type="ECO:0000256" key="8">
    <source>
        <dbReference type="SAM" id="Phobius"/>
    </source>
</evidence>
<gene>
    <name evidence="10" type="ORF">CSPHI_08935</name>
</gene>
<feature type="transmembrane region" description="Helical" evidence="8">
    <location>
        <begin position="479"/>
        <end position="497"/>
    </location>
</feature>
<dbReference type="Pfam" id="PF07690">
    <property type="entry name" value="MFS_1"/>
    <property type="match status" value="1"/>
</dbReference>
<dbReference type="EMBL" id="CP009248">
    <property type="protein sequence ID" value="APT91119.1"/>
    <property type="molecule type" value="Genomic_DNA"/>
</dbReference>
<comment type="similarity">
    <text evidence="2">Belongs to the major facilitator superfamily. TCR/Tet family.</text>
</comment>
<feature type="domain" description="Major facilitator superfamily (MFS) profile" evidence="9">
    <location>
        <begin position="9"/>
        <end position="502"/>
    </location>
</feature>
<keyword evidence="5 8" id="KW-0812">Transmembrane</keyword>
<dbReference type="PROSITE" id="PS00217">
    <property type="entry name" value="SUGAR_TRANSPORT_2"/>
    <property type="match status" value="1"/>
</dbReference>
<feature type="transmembrane region" description="Helical" evidence="8">
    <location>
        <begin position="264"/>
        <end position="285"/>
    </location>
</feature>
<protein>
    <submittedName>
        <fullName evidence="10">MFS transporter</fullName>
    </submittedName>
</protein>
<name>A0A1L7CZ01_9CORY</name>
<feature type="transmembrane region" description="Helical" evidence="8">
    <location>
        <begin position="73"/>
        <end position="93"/>
    </location>
</feature>
<feature type="transmembrane region" description="Helical" evidence="8">
    <location>
        <begin position="46"/>
        <end position="66"/>
    </location>
</feature>
<evidence type="ECO:0000313" key="11">
    <source>
        <dbReference type="Proteomes" id="UP000185469"/>
    </source>
</evidence>
<dbReference type="GO" id="GO:0005886">
    <property type="term" value="C:plasma membrane"/>
    <property type="evidence" value="ECO:0007669"/>
    <property type="project" value="UniProtKB-SubCell"/>
</dbReference>
<dbReference type="AlphaFoldDB" id="A0A1L7CZ01"/>
<evidence type="ECO:0000256" key="3">
    <source>
        <dbReference type="ARBA" id="ARBA00022448"/>
    </source>
</evidence>
<comment type="subcellular location">
    <subcellularLocation>
        <location evidence="1">Cell membrane</location>
        <topology evidence="1">Multi-pass membrane protein</topology>
    </subcellularLocation>
</comment>
<keyword evidence="3" id="KW-0813">Transport</keyword>
<dbReference type="InterPro" id="IPR001958">
    <property type="entry name" value="Tet-R_TetA/multi-R_MdtG-like"/>
</dbReference>
<feature type="transmembrane region" description="Helical" evidence="8">
    <location>
        <begin position="99"/>
        <end position="120"/>
    </location>
</feature>
<dbReference type="InterPro" id="IPR005829">
    <property type="entry name" value="Sugar_transporter_CS"/>
</dbReference>
<dbReference type="PRINTS" id="PR01035">
    <property type="entry name" value="TCRTETA"/>
</dbReference>
<evidence type="ECO:0000256" key="6">
    <source>
        <dbReference type="ARBA" id="ARBA00022989"/>
    </source>
</evidence>
<dbReference type="Gene3D" id="1.20.1250.20">
    <property type="entry name" value="MFS general substrate transporter like domains"/>
    <property type="match status" value="1"/>
</dbReference>
<dbReference type="InterPro" id="IPR036259">
    <property type="entry name" value="MFS_trans_sf"/>
</dbReference>
<dbReference type="Proteomes" id="UP000185469">
    <property type="component" value="Chromosome"/>
</dbReference>
<feature type="transmembrane region" description="Helical" evidence="8">
    <location>
        <begin position="297"/>
        <end position="321"/>
    </location>
</feature>
<dbReference type="InterPro" id="IPR004638">
    <property type="entry name" value="EmrB-like"/>
</dbReference>
<evidence type="ECO:0000256" key="5">
    <source>
        <dbReference type="ARBA" id="ARBA00022692"/>
    </source>
</evidence>
<dbReference type="Gene3D" id="1.20.1720.10">
    <property type="entry name" value="Multidrug resistance protein D"/>
    <property type="match status" value="1"/>
</dbReference>
<organism evidence="10 11">
    <name type="scientific">Corynebacterium sphenisci DSM 44792</name>
    <dbReference type="NCBI Taxonomy" id="1437874"/>
    <lineage>
        <taxon>Bacteria</taxon>
        <taxon>Bacillati</taxon>
        <taxon>Actinomycetota</taxon>
        <taxon>Actinomycetes</taxon>
        <taxon>Mycobacteriales</taxon>
        <taxon>Corynebacteriaceae</taxon>
        <taxon>Corynebacterium</taxon>
    </lineage>
</organism>
<keyword evidence="11" id="KW-1185">Reference proteome</keyword>
<dbReference type="PANTHER" id="PTHR23501:SF197">
    <property type="entry name" value="COMD"/>
    <property type="match status" value="1"/>
</dbReference>
<evidence type="ECO:0000313" key="10">
    <source>
        <dbReference type="EMBL" id="APT91119.1"/>
    </source>
</evidence>
<evidence type="ECO:0000256" key="1">
    <source>
        <dbReference type="ARBA" id="ARBA00004651"/>
    </source>
</evidence>
<dbReference type="SUPFAM" id="SSF103473">
    <property type="entry name" value="MFS general substrate transporter"/>
    <property type="match status" value="1"/>
</dbReference>
<feature type="transmembrane region" description="Helical" evidence="8">
    <location>
        <begin position="226"/>
        <end position="243"/>
    </location>
</feature>
<evidence type="ECO:0000256" key="4">
    <source>
        <dbReference type="ARBA" id="ARBA00022475"/>
    </source>
</evidence>
<evidence type="ECO:0000256" key="7">
    <source>
        <dbReference type="ARBA" id="ARBA00023136"/>
    </source>
</evidence>
<feature type="transmembrane region" description="Helical" evidence="8">
    <location>
        <begin position="360"/>
        <end position="378"/>
    </location>
</feature>
<dbReference type="GO" id="GO:0022857">
    <property type="term" value="F:transmembrane transporter activity"/>
    <property type="evidence" value="ECO:0007669"/>
    <property type="project" value="InterPro"/>
</dbReference>
<dbReference type="KEGG" id="csph:CSPHI_08935"/>
<keyword evidence="7 8" id="KW-0472">Membrane</keyword>
<dbReference type="InterPro" id="IPR020846">
    <property type="entry name" value="MFS_dom"/>
</dbReference>
<dbReference type="InterPro" id="IPR011701">
    <property type="entry name" value="MFS"/>
</dbReference>
<evidence type="ECO:0000256" key="2">
    <source>
        <dbReference type="ARBA" id="ARBA00007520"/>
    </source>
</evidence>
<feature type="transmembrane region" description="Helical" evidence="8">
    <location>
        <begin position="132"/>
        <end position="154"/>
    </location>
</feature>
<dbReference type="PROSITE" id="PS50850">
    <property type="entry name" value="MFS"/>
    <property type="match status" value="1"/>
</dbReference>
<accession>A0A1L7CZ01</accession>
<feature type="transmembrane region" description="Helical" evidence="8">
    <location>
        <begin position="399"/>
        <end position="417"/>
    </location>
</feature>
<keyword evidence="4" id="KW-1003">Cell membrane</keyword>
<dbReference type="FunFam" id="1.20.1720.10:FF:000004">
    <property type="entry name" value="EmrB/QacA family drug resistance transporter"/>
    <property type="match status" value="1"/>
</dbReference>
<evidence type="ECO:0000259" key="9">
    <source>
        <dbReference type="PROSITE" id="PS50850"/>
    </source>
</evidence>